<feature type="domain" description="Carbamoyl-phosphate synthase small subunit N-terminal" evidence="9">
    <location>
        <begin position="2"/>
        <end position="132"/>
    </location>
</feature>
<dbReference type="InterPro" id="IPR002474">
    <property type="entry name" value="CarbamoylP_synth_ssu_N"/>
</dbReference>
<dbReference type="GO" id="GO:0004088">
    <property type="term" value="F:carbamoyl-phosphate synthase (glutamine-hydrolyzing) activity"/>
    <property type="evidence" value="ECO:0007669"/>
    <property type="project" value="UniProtKB-UniRule"/>
</dbReference>
<dbReference type="NCBIfam" id="TIGR01368">
    <property type="entry name" value="CPSaseIIsmall"/>
    <property type="match status" value="1"/>
</dbReference>
<evidence type="ECO:0000256" key="5">
    <source>
        <dbReference type="ARBA" id="ARBA00022840"/>
    </source>
</evidence>
<evidence type="ECO:0000256" key="3">
    <source>
        <dbReference type="ARBA" id="ARBA00022598"/>
    </source>
</evidence>
<keyword evidence="5 8" id="KW-0067">ATP-binding</keyword>
<feature type="region of interest" description="CPSase" evidence="8">
    <location>
        <begin position="1"/>
        <end position="174"/>
    </location>
</feature>
<feature type="binding site" evidence="8">
    <location>
        <position position="254"/>
    </location>
    <ligand>
        <name>L-glutamine</name>
        <dbReference type="ChEBI" id="CHEBI:58359"/>
    </ligand>
</feature>
<evidence type="ECO:0000256" key="8">
    <source>
        <dbReference type="HAMAP-Rule" id="MF_01209"/>
    </source>
</evidence>
<dbReference type="InterPro" id="IPR029062">
    <property type="entry name" value="Class_I_gatase-like"/>
</dbReference>
<evidence type="ECO:0000256" key="7">
    <source>
        <dbReference type="ARBA" id="ARBA00048816"/>
    </source>
</evidence>
<feature type="binding site" evidence="8">
    <location>
        <position position="294"/>
    </location>
    <ligand>
        <name>L-glutamine</name>
        <dbReference type="ChEBI" id="CHEBI:58359"/>
    </ligand>
</feature>
<keyword evidence="3 8" id="KW-0436">Ligase</keyword>
<dbReference type="OrthoDB" id="9804328at2"/>
<dbReference type="GO" id="GO:0006526">
    <property type="term" value="P:L-arginine biosynthetic process"/>
    <property type="evidence" value="ECO:0007669"/>
    <property type="project" value="UniProtKB-UniRule"/>
</dbReference>
<dbReference type="PRINTS" id="PR00099">
    <property type="entry name" value="CPSGATASE"/>
</dbReference>
<feature type="binding site" evidence="8">
    <location>
        <position position="295"/>
    </location>
    <ligand>
        <name>L-glutamine</name>
        <dbReference type="ChEBI" id="CHEBI:58359"/>
    </ligand>
</feature>
<dbReference type="EMBL" id="FNPI01000008">
    <property type="protein sequence ID" value="SDZ23230.1"/>
    <property type="molecule type" value="Genomic_DNA"/>
</dbReference>
<dbReference type="AlphaFoldDB" id="A0A1H3RC69"/>
<dbReference type="PROSITE" id="PS51273">
    <property type="entry name" value="GATASE_TYPE_1"/>
    <property type="match status" value="1"/>
</dbReference>
<dbReference type="EC" id="6.3.5.5" evidence="8"/>
<dbReference type="GO" id="GO:0044205">
    <property type="term" value="P:'de novo' UMP biosynthetic process"/>
    <property type="evidence" value="ECO:0007669"/>
    <property type="project" value="UniProtKB-UniRule"/>
</dbReference>
<dbReference type="InterPro" id="IPR035686">
    <property type="entry name" value="CPSase_GATase1"/>
</dbReference>
<evidence type="ECO:0000313" key="10">
    <source>
        <dbReference type="EMBL" id="SDZ23230.1"/>
    </source>
</evidence>
<evidence type="ECO:0000313" key="11">
    <source>
        <dbReference type="Proteomes" id="UP000198935"/>
    </source>
</evidence>
<comment type="subunit">
    <text evidence="8">Composed of two chains; the small (or glutamine) chain promotes the hydrolysis of glutamine to ammonia, which is used by the large (or ammonia) chain to synthesize carbamoyl phosphate. Tetramer of heterodimers (alpha,beta)4.</text>
</comment>
<gene>
    <name evidence="8" type="primary">carA</name>
    <name evidence="10" type="ORF">SAMN05421736_10837</name>
</gene>
<dbReference type="InterPro" id="IPR006274">
    <property type="entry name" value="CarbamoylP_synth_ssu"/>
</dbReference>
<feature type="binding site" evidence="8">
    <location>
        <position position="225"/>
    </location>
    <ligand>
        <name>L-glutamine</name>
        <dbReference type="ChEBI" id="CHEBI:58359"/>
    </ligand>
</feature>
<accession>A0A1H3RC69</accession>
<keyword evidence="4 8" id="KW-0547">Nucleotide-binding</keyword>
<dbReference type="InterPro" id="IPR036480">
    <property type="entry name" value="CarbP_synth_ssu_N_sf"/>
</dbReference>
<feature type="active site" evidence="8">
    <location>
        <position position="335"/>
    </location>
</feature>
<dbReference type="GO" id="GO:0006207">
    <property type="term" value="P:'de novo' pyrimidine nucleobase biosynthetic process"/>
    <property type="evidence" value="ECO:0007669"/>
    <property type="project" value="InterPro"/>
</dbReference>
<dbReference type="SUPFAM" id="SSF52317">
    <property type="entry name" value="Class I glutamine amidotransferase-like"/>
    <property type="match status" value="1"/>
</dbReference>
<dbReference type="Gene3D" id="3.50.30.20">
    <property type="entry name" value="Carbamoyl-phosphate synthase small subunit, N-terminal domain"/>
    <property type="match status" value="1"/>
</dbReference>
<comment type="function">
    <text evidence="8">Small subunit of the glutamine-dependent carbamoyl phosphate synthetase (CPSase). CPSase catalyzes the formation of carbamoyl phosphate from the ammonia moiety of glutamine, carbonate, and phosphate donated by ATP, constituting the first step of 2 biosynthetic pathways, one leading to arginine and/or urea and the other to pyrimidine nucleotides. The small subunit (glutamine amidotransferase) binds and cleaves glutamine to supply the large subunit with the substrate ammonia.</text>
</comment>
<dbReference type="PRINTS" id="PR00096">
    <property type="entry name" value="GATASE"/>
</dbReference>
<dbReference type="GO" id="GO:0005524">
    <property type="term" value="F:ATP binding"/>
    <property type="evidence" value="ECO:0007669"/>
    <property type="project" value="UniProtKB-UniRule"/>
</dbReference>
<feature type="binding site" evidence="8">
    <location>
        <position position="292"/>
    </location>
    <ligand>
        <name>L-glutamine</name>
        <dbReference type="ChEBI" id="CHEBI:58359"/>
    </ligand>
</feature>
<comment type="pathway">
    <text evidence="8">Pyrimidine metabolism; UMP biosynthesis via de novo pathway; (S)-dihydroorotate from bicarbonate: step 1/3.</text>
</comment>
<dbReference type="CDD" id="cd01744">
    <property type="entry name" value="GATase1_CPSase"/>
    <property type="match status" value="1"/>
</dbReference>
<feature type="active site" description="Nucleophile" evidence="8">
    <location>
        <position position="250"/>
    </location>
</feature>
<keyword evidence="8" id="KW-0055">Arginine biosynthesis</keyword>
<dbReference type="Gene3D" id="3.40.50.880">
    <property type="match status" value="1"/>
</dbReference>
<organism evidence="10 11">
    <name type="scientific">Evansella caseinilytica</name>
    <dbReference type="NCBI Taxonomy" id="1503961"/>
    <lineage>
        <taxon>Bacteria</taxon>
        <taxon>Bacillati</taxon>
        <taxon>Bacillota</taxon>
        <taxon>Bacilli</taxon>
        <taxon>Bacillales</taxon>
        <taxon>Bacillaceae</taxon>
        <taxon>Evansella</taxon>
    </lineage>
</organism>
<evidence type="ECO:0000256" key="1">
    <source>
        <dbReference type="ARBA" id="ARBA00005077"/>
    </source>
</evidence>
<comment type="similarity">
    <text evidence="2 8">Belongs to the CarA family.</text>
</comment>
<dbReference type="SMART" id="SM01097">
    <property type="entry name" value="CPSase_sm_chain"/>
    <property type="match status" value="1"/>
</dbReference>
<comment type="catalytic activity">
    <reaction evidence="8">
        <text>L-glutamine + H2O = L-glutamate + NH4(+)</text>
        <dbReference type="Rhea" id="RHEA:15889"/>
        <dbReference type="ChEBI" id="CHEBI:15377"/>
        <dbReference type="ChEBI" id="CHEBI:28938"/>
        <dbReference type="ChEBI" id="CHEBI:29985"/>
        <dbReference type="ChEBI" id="CHEBI:58359"/>
    </reaction>
</comment>
<comment type="pathway">
    <text evidence="1 8">Amino-acid biosynthesis; L-arginine biosynthesis; carbamoyl phosphate from bicarbonate: step 1/1.</text>
</comment>
<evidence type="ECO:0000259" key="9">
    <source>
        <dbReference type="SMART" id="SM01097"/>
    </source>
</evidence>
<dbReference type="UniPathway" id="UPA00070">
    <property type="reaction ID" value="UER00115"/>
</dbReference>
<feature type="binding site" evidence="8">
    <location>
        <position position="46"/>
    </location>
    <ligand>
        <name>L-glutamine</name>
        <dbReference type="ChEBI" id="CHEBI:58359"/>
    </ligand>
</feature>
<dbReference type="UniPathway" id="UPA00068">
    <property type="reaction ID" value="UER00171"/>
</dbReference>
<keyword evidence="6 8" id="KW-0315">Glutamine amidotransferase</keyword>
<sequence length="367" mass="40157">MKPGYLLLETGETFTGALIGELNNMVGEVVFNTSMTGYQEILTDPSYAGQILTFCYPLIGNYGLNDLDDESLQAAVSGVIIGDLCEEPSHFQATKKLSEQLKEAGIPVLAGVDTRALVKVIRKHHTVKGIVVGGQPDADAWKIVDWSGLRTFWIDHVSAKNPVVYDNGNGNDSIHVVLMDYGYKKSILNALLEANCKVTVVPYYFSYEQISALKPDGVLFSNGPGDPMQLQPYFSDIKKITEVFPALGICLGHQLIALAHGANTKKLAYGHRGGNHPVKELLTGKVWMTSQNHGYVVVEESIPATSFQVTFRNVNDKTVEGLQHNSLPVQTVQFHPEAHPGPSDTEFVFNRFLHQVAAAGGRRYAKA</sequence>
<dbReference type="GO" id="GO:0004359">
    <property type="term" value="F:glutaminase activity"/>
    <property type="evidence" value="ECO:0007669"/>
    <property type="project" value="RHEA"/>
</dbReference>
<proteinExistence type="inferred from homology"/>
<dbReference type="NCBIfam" id="NF009475">
    <property type="entry name" value="PRK12838.1"/>
    <property type="match status" value="1"/>
</dbReference>
<protein>
    <recommendedName>
        <fullName evidence="8">Carbamoyl phosphate synthase small chain</fullName>
        <ecNumber evidence="8">6.3.5.5</ecNumber>
    </recommendedName>
    <alternativeName>
        <fullName evidence="8">Carbamoyl phosphate synthetase glutamine chain</fullName>
    </alternativeName>
</protein>
<dbReference type="SUPFAM" id="SSF52021">
    <property type="entry name" value="Carbamoyl phosphate synthetase, small subunit N-terminal domain"/>
    <property type="match status" value="1"/>
</dbReference>
<dbReference type="InterPro" id="IPR050472">
    <property type="entry name" value="Anth_synth/Amidotransfase"/>
</dbReference>
<dbReference type="Proteomes" id="UP000198935">
    <property type="component" value="Unassembled WGS sequence"/>
</dbReference>
<feature type="binding site" evidence="8">
    <location>
        <position position="223"/>
    </location>
    <ligand>
        <name>L-glutamine</name>
        <dbReference type="ChEBI" id="CHEBI:58359"/>
    </ligand>
</feature>
<feature type="active site" evidence="8">
    <location>
        <position position="337"/>
    </location>
</feature>
<dbReference type="PANTHER" id="PTHR43418">
    <property type="entry name" value="MULTIFUNCTIONAL TRYPTOPHAN BIOSYNTHESIS PROTEIN-RELATED"/>
    <property type="match status" value="1"/>
</dbReference>
<evidence type="ECO:0000256" key="6">
    <source>
        <dbReference type="ARBA" id="ARBA00022962"/>
    </source>
</evidence>
<name>A0A1H3RC69_9BACI</name>
<evidence type="ECO:0000256" key="2">
    <source>
        <dbReference type="ARBA" id="ARBA00007800"/>
    </source>
</evidence>
<keyword evidence="11" id="KW-1185">Reference proteome</keyword>
<dbReference type="STRING" id="1503961.SAMN05421736_10837"/>
<evidence type="ECO:0000256" key="4">
    <source>
        <dbReference type="ARBA" id="ARBA00022741"/>
    </source>
</evidence>
<feature type="binding site" evidence="8">
    <location>
        <position position="251"/>
    </location>
    <ligand>
        <name>L-glutamine</name>
        <dbReference type="ChEBI" id="CHEBI:58359"/>
    </ligand>
</feature>
<dbReference type="PANTHER" id="PTHR43418:SF7">
    <property type="entry name" value="CARBAMOYL-PHOSPHATE SYNTHASE SMALL CHAIN"/>
    <property type="match status" value="1"/>
</dbReference>
<keyword evidence="8" id="KW-0028">Amino-acid biosynthesis</keyword>
<comment type="catalytic activity">
    <reaction evidence="7 8">
        <text>hydrogencarbonate + L-glutamine + 2 ATP + H2O = carbamoyl phosphate + L-glutamate + 2 ADP + phosphate + 2 H(+)</text>
        <dbReference type="Rhea" id="RHEA:18633"/>
        <dbReference type="ChEBI" id="CHEBI:15377"/>
        <dbReference type="ChEBI" id="CHEBI:15378"/>
        <dbReference type="ChEBI" id="CHEBI:17544"/>
        <dbReference type="ChEBI" id="CHEBI:29985"/>
        <dbReference type="ChEBI" id="CHEBI:30616"/>
        <dbReference type="ChEBI" id="CHEBI:43474"/>
        <dbReference type="ChEBI" id="CHEBI:58228"/>
        <dbReference type="ChEBI" id="CHEBI:58359"/>
        <dbReference type="ChEBI" id="CHEBI:456216"/>
        <dbReference type="EC" id="6.3.5.5"/>
    </reaction>
</comment>
<dbReference type="HAMAP" id="MF_01209">
    <property type="entry name" value="CPSase_S_chain"/>
    <property type="match status" value="1"/>
</dbReference>
<dbReference type="GO" id="GO:0006541">
    <property type="term" value="P:glutamine metabolic process"/>
    <property type="evidence" value="ECO:0007669"/>
    <property type="project" value="InterPro"/>
</dbReference>
<dbReference type="InterPro" id="IPR017926">
    <property type="entry name" value="GATASE"/>
</dbReference>
<reference evidence="11" key="1">
    <citation type="submission" date="2016-10" db="EMBL/GenBank/DDBJ databases">
        <authorList>
            <person name="Varghese N."/>
            <person name="Submissions S."/>
        </authorList>
    </citation>
    <scope>NUCLEOTIDE SEQUENCE [LARGE SCALE GENOMIC DNA]</scope>
    <source>
        <strain evidence="11">SP</strain>
    </source>
</reference>
<dbReference type="Pfam" id="PF00988">
    <property type="entry name" value="CPSase_sm_chain"/>
    <property type="match status" value="1"/>
</dbReference>
<keyword evidence="8" id="KW-0665">Pyrimidine biosynthesis</keyword>
<dbReference type="Pfam" id="PF00117">
    <property type="entry name" value="GATase"/>
    <property type="match status" value="1"/>
</dbReference>